<evidence type="ECO:0000313" key="5">
    <source>
        <dbReference type="Proteomes" id="UP000439903"/>
    </source>
</evidence>
<proteinExistence type="predicted"/>
<protein>
    <recommendedName>
        <fullName evidence="3">CCHC-type domain-containing protein</fullName>
    </recommendedName>
</protein>
<dbReference type="SUPFAM" id="SSF57756">
    <property type="entry name" value="Retrovirus zinc finger-like domains"/>
    <property type="match status" value="1"/>
</dbReference>
<accession>A0A8H3XKQ7</accession>
<dbReference type="InterPro" id="IPR036875">
    <property type="entry name" value="Znf_CCHC_sf"/>
</dbReference>
<evidence type="ECO:0000256" key="2">
    <source>
        <dbReference type="SAM" id="MobiDB-lite"/>
    </source>
</evidence>
<dbReference type="PROSITE" id="PS50158">
    <property type="entry name" value="ZF_CCHC"/>
    <property type="match status" value="1"/>
</dbReference>
<dbReference type="OrthoDB" id="2439165at2759"/>
<gene>
    <name evidence="4" type="ORF">F8M41_025411</name>
</gene>
<dbReference type="InterPro" id="IPR001878">
    <property type="entry name" value="Znf_CCHC"/>
</dbReference>
<evidence type="ECO:0000259" key="3">
    <source>
        <dbReference type="PROSITE" id="PS50158"/>
    </source>
</evidence>
<sequence length="138" mass="15446">MSLNDQSRKPFYCSNCRQEGHKKNNCPSLNPVAKSNFTHYYPQLLSTQSQYMPPASNDDDDNSGGYDEENNRWTSEFGGVNDTTIGALGWKADKPSDFAIKGNSKYITKLLGWFMDVPISIKDKDGITITVRAVLLIT</sequence>
<dbReference type="EMBL" id="WTPW01000906">
    <property type="protein sequence ID" value="KAF0470272.1"/>
    <property type="molecule type" value="Genomic_DNA"/>
</dbReference>
<name>A0A8H3XKQ7_GIGMA</name>
<evidence type="ECO:0000313" key="4">
    <source>
        <dbReference type="EMBL" id="KAF0470272.1"/>
    </source>
</evidence>
<keyword evidence="1" id="KW-0479">Metal-binding</keyword>
<reference evidence="4 5" key="1">
    <citation type="journal article" date="2019" name="Environ. Microbiol.">
        <title>At the nexus of three kingdoms: the genome of the mycorrhizal fungus Gigaspora margarita provides insights into plant, endobacterial and fungal interactions.</title>
        <authorList>
            <person name="Venice F."/>
            <person name="Ghignone S."/>
            <person name="Salvioli di Fossalunga A."/>
            <person name="Amselem J."/>
            <person name="Novero M."/>
            <person name="Xianan X."/>
            <person name="Sedzielewska Toro K."/>
            <person name="Morin E."/>
            <person name="Lipzen A."/>
            <person name="Grigoriev I.V."/>
            <person name="Henrissat B."/>
            <person name="Martin F.M."/>
            <person name="Bonfante P."/>
        </authorList>
    </citation>
    <scope>NUCLEOTIDE SEQUENCE [LARGE SCALE GENOMIC DNA]</scope>
    <source>
        <strain evidence="4 5">BEG34</strain>
    </source>
</reference>
<dbReference type="GO" id="GO:0003676">
    <property type="term" value="F:nucleic acid binding"/>
    <property type="evidence" value="ECO:0007669"/>
    <property type="project" value="InterPro"/>
</dbReference>
<dbReference type="GO" id="GO:0008270">
    <property type="term" value="F:zinc ion binding"/>
    <property type="evidence" value="ECO:0007669"/>
    <property type="project" value="UniProtKB-KW"/>
</dbReference>
<feature type="region of interest" description="Disordered" evidence="2">
    <location>
        <begin position="49"/>
        <end position="78"/>
    </location>
</feature>
<comment type="caution">
    <text evidence="4">The sequence shown here is derived from an EMBL/GenBank/DDBJ whole genome shotgun (WGS) entry which is preliminary data.</text>
</comment>
<feature type="compositionally biased region" description="Acidic residues" evidence="2">
    <location>
        <begin position="57"/>
        <end position="68"/>
    </location>
</feature>
<keyword evidence="1" id="KW-0863">Zinc-finger</keyword>
<keyword evidence="1" id="KW-0862">Zinc</keyword>
<dbReference type="AlphaFoldDB" id="A0A8H3XKQ7"/>
<dbReference type="Proteomes" id="UP000439903">
    <property type="component" value="Unassembled WGS sequence"/>
</dbReference>
<evidence type="ECO:0000256" key="1">
    <source>
        <dbReference type="PROSITE-ProRule" id="PRU00047"/>
    </source>
</evidence>
<organism evidence="4 5">
    <name type="scientific">Gigaspora margarita</name>
    <dbReference type="NCBI Taxonomy" id="4874"/>
    <lineage>
        <taxon>Eukaryota</taxon>
        <taxon>Fungi</taxon>
        <taxon>Fungi incertae sedis</taxon>
        <taxon>Mucoromycota</taxon>
        <taxon>Glomeromycotina</taxon>
        <taxon>Glomeromycetes</taxon>
        <taxon>Diversisporales</taxon>
        <taxon>Gigasporaceae</taxon>
        <taxon>Gigaspora</taxon>
    </lineage>
</organism>
<feature type="domain" description="CCHC-type" evidence="3">
    <location>
        <begin position="13"/>
        <end position="28"/>
    </location>
</feature>
<keyword evidence="5" id="KW-1185">Reference proteome</keyword>